<keyword evidence="6 20" id="KW-0812">Transmembrane</keyword>
<dbReference type="InterPro" id="IPR000742">
    <property type="entry name" value="EGF"/>
</dbReference>
<dbReference type="OrthoDB" id="4062651at2759"/>
<dbReference type="EMBL" id="SMMG02000013">
    <property type="protein sequence ID" value="KAA3453769.1"/>
    <property type="molecule type" value="Genomic_DNA"/>
</dbReference>
<dbReference type="PANTHER" id="PTHR27005">
    <property type="entry name" value="WALL-ASSOCIATED RECEPTOR KINASE-LIKE 21"/>
    <property type="match status" value="1"/>
</dbReference>
<evidence type="ECO:0000256" key="3">
    <source>
        <dbReference type="ARBA" id="ARBA00022536"/>
    </source>
</evidence>
<dbReference type="InterPro" id="IPR000719">
    <property type="entry name" value="Prot_kinase_dom"/>
</dbReference>
<keyword evidence="23" id="KW-0675">Receptor</keyword>
<comment type="caution">
    <text evidence="23">The sequence shown here is derived from an EMBL/GenBank/DDBJ whole genome shotgun (WGS) entry which is preliminary data.</text>
</comment>
<evidence type="ECO:0000256" key="11">
    <source>
        <dbReference type="ARBA" id="ARBA00022840"/>
    </source>
</evidence>
<comment type="catalytic activity">
    <reaction evidence="16">
        <text>L-threonyl-[protein] + ATP = O-phospho-L-threonyl-[protein] + ADP + H(+)</text>
        <dbReference type="Rhea" id="RHEA:46608"/>
        <dbReference type="Rhea" id="RHEA-COMP:11060"/>
        <dbReference type="Rhea" id="RHEA-COMP:11605"/>
        <dbReference type="ChEBI" id="CHEBI:15378"/>
        <dbReference type="ChEBI" id="CHEBI:30013"/>
        <dbReference type="ChEBI" id="CHEBI:30616"/>
        <dbReference type="ChEBI" id="CHEBI:61977"/>
        <dbReference type="ChEBI" id="CHEBI:456216"/>
    </reaction>
</comment>
<dbReference type="PROSITE" id="PS50026">
    <property type="entry name" value="EGF_3"/>
    <property type="match status" value="1"/>
</dbReference>
<keyword evidence="13 20" id="KW-0472">Membrane</keyword>
<keyword evidence="11" id="KW-0067">ATP-binding</keyword>
<evidence type="ECO:0000256" key="10">
    <source>
        <dbReference type="ARBA" id="ARBA00022777"/>
    </source>
</evidence>
<dbReference type="FunFam" id="2.10.25.10:FF:000628">
    <property type="entry name" value="Wall-associated receptor kinase 2"/>
    <property type="match status" value="1"/>
</dbReference>
<dbReference type="AlphaFoldDB" id="A0A5B6U7D7"/>
<evidence type="ECO:0000256" key="15">
    <source>
        <dbReference type="ARBA" id="ARBA00047558"/>
    </source>
</evidence>
<dbReference type="PANTHER" id="PTHR27005:SF481">
    <property type="entry name" value="WALL-ASSOCIATED RECEPTOR KINASE-LIKE 16"/>
    <property type="match status" value="1"/>
</dbReference>
<keyword evidence="24" id="KW-1185">Reference proteome</keyword>
<protein>
    <submittedName>
        <fullName evidence="23">Wall-associated receptor kinase 5-like</fullName>
    </submittedName>
</protein>
<dbReference type="InterPro" id="IPR045274">
    <property type="entry name" value="WAK-like"/>
</dbReference>
<dbReference type="CDD" id="cd14066">
    <property type="entry name" value="STKc_IRAK"/>
    <property type="match status" value="1"/>
</dbReference>
<dbReference type="PROSITE" id="PS00010">
    <property type="entry name" value="ASX_HYDROXYL"/>
    <property type="match status" value="1"/>
</dbReference>
<accession>A0A5B6U7D7</accession>
<keyword evidence="3 18" id="KW-0245">EGF-like domain</keyword>
<evidence type="ECO:0000256" key="16">
    <source>
        <dbReference type="ARBA" id="ARBA00047951"/>
    </source>
</evidence>
<dbReference type="SMART" id="SM00181">
    <property type="entry name" value="EGF"/>
    <property type="match status" value="2"/>
</dbReference>
<keyword evidence="12 20" id="KW-1133">Transmembrane helix</keyword>
<evidence type="ECO:0000256" key="17">
    <source>
        <dbReference type="ARBA" id="ARBA00058961"/>
    </source>
</evidence>
<evidence type="ECO:0000256" key="1">
    <source>
        <dbReference type="ARBA" id="ARBA00004479"/>
    </source>
</evidence>
<proteinExistence type="predicted"/>
<comment type="catalytic activity">
    <reaction evidence="15">
        <text>L-seryl-[protein] + ATP = O-phospho-L-seryl-[protein] + ADP + H(+)</text>
        <dbReference type="Rhea" id="RHEA:17989"/>
        <dbReference type="Rhea" id="RHEA-COMP:9863"/>
        <dbReference type="Rhea" id="RHEA-COMP:11604"/>
        <dbReference type="ChEBI" id="CHEBI:15378"/>
        <dbReference type="ChEBI" id="CHEBI:29999"/>
        <dbReference type="ChEBI" id="CHEBI:30616"/>
        <dbReference type="ChEBI" id="CHEBI:83421"/>
        <dbReference type="ChEBI" id="CHEBI:456216"/>
    </reaction>
</comment>
<evidence type="ECO:0000256" key="5">
    <source>
        <dbReference type="ARBA" id="ARBA00022679"/>
    </source>
</evidence>
<evidence type="ECO:0000256" key="19">
    <source>
        <dbReference type="SAM" id="MobiDB-lite"/>
    </source>
</evidence>
<evidence type="ECO:0000256" key="14">
    <source>
        <dbReference type="ARBA" id="ARBA00023157"/>
    </source>
</evidence>
<keyword evidence="7" id="KW-0732">Signal</keyword>
<evidence type="ECO:0000256" key="12">
    <source>
        <dbReference type="ARBA" id="ARBA00022989"/>
    </source>
</evidence>
<evidence type="ECO:0000313" key="23">
    <source>
        <dbReference type="EMBL" id="KAA3453769.1"/>
    </source>
</evidence>
<keyword evidence="4" id="KW-0597">Phosphoprotein</keyword>
<dbReference type="SUPFAM" id="SSF56112">
    <property type="entry name" value="Protein kinase-like (PK-like)"/>
    <property type="match status" value="1"/>
</dbReference>
<dbReference type="Gene3D" id="2.10.25.10">
    <property type="entry name" value="Laminin"/>
    <property type="match status" value="2"/>
</dbReference>
<dbReference type="InterPro" id="IPR011009">
    <property type="entry name" value="Kinase-like_dom_sf"/>
</dbReference>
<dbReference type="GO" id="GO:0007166">
    <property type="term" value="P:cell surface receptor signaling pathway"/>
    <property type="evidence" value="ECO:0007669"/>
    <property type="project" value="InterPro"/>
</dbReference>
<gene>
    <name evidence="23" type="ORF">EPI10_009767</name>
</gene>
<evidence type="ECO:0000256" key="9">
    <source>
        <dbReference type="ARBA" id="ARBA00022741"/>
    </source>
</evidence>
<reference evidence="24" key="1">
    <citation type="journal article" date="2019" name="Plant Biotechnol. J.">
        <title>Genome sequencing of the Australian wild diploid species Gossypium australe highlights disease resistance and delayed gland morphogenesis.</title>
        <authorList>
            <person name="Cai Y."/>
            <person name="Cai X."/>
            <person name="Wang Q."/>
            <person name="Wang P."/>
            <person name="Zhang Y."/>
            <person name="Cai C."/>
            <person name="Xu Y."/>
            <person name="Wang K."/>
            <person name="Zhou Z."/>
            <person name="Wang C."/>
            <person name="Geng S."/>
            <person name="Li B."/>
            <person name="Dong Q."/>
            <person name="Hou Y."/>
            <person name="Wang H."/>
            <person name="Ai P."/>
            <person name="Liu Z."/>
            <person name="Yi F."/>
            <person name="Sun M."/>
            <person name="An G."/>
            <person name="Cheng J."/>
            <person name="Zhang Y."/>
            <person name="Shi Q."/>
            <person name="Xie Y."/>
            <person name="Shi X."/>
            <person name="Chang Y."/>
            <person name="Huang F."/>
            <person name="Chen Y."/>
            <person name="Hong S."/>
            <person name="Mi L."/>
            <person name="Sun Q."/>
            <person name="Zhang L."/>
            <person name="Zhou B."/>
            <person name="Peng R."/>
            <person name="Zhang X."/>
            <person name="Liu F."/>
        </authorList>
    </citation>
    <scope>NUCLEOTIDE SEQUENCE [LARGE SCALE GENOMIC DNA]</scope>
    <source>
        <strain evidence="24">cv. PA1801</strain>
    </source>
</reference>
<comment type="caution">
    <text evidence="18">Lacks conserved residue(s) required for the propagation of feature annotation.</text>
</comment>
<dbReference type="FunFam" id="3.30.200.20:FF:000043">
    <property type="entry name" value="Wall-associated receptor kinase 2"/>
    <property type="match status" value="1"/>
</dbReference>
<dbReference type="GO" id="GO:0005524">
    <property type="term" value="F:ATP binding"/>
    <property type="evidence" value="ECO:0007669"/>
    <property type="project" value="UniProtKB-KW"/>
</dbReference>
<feature type="region of interest" description="Disordered" evidence="19">
    <location>
        <begin position="713"/>
        <end position="732"/>
    </location>
</feature>
<dbReference type="Pfam" id="PF07645">
    <property type="entry name" value="EGF_CA"/>
    <property type="match status" value="1"/>
</dbReference>
<dbReference type="InterPro" id="IPR000152">
    <property type="entry name" value="EGF-type_Asp/Asn_hydroxyl_site"/>
</dbReference>
<keyword evidence="2" id="KW-0723">Serine/threonine-protein kinase</keyword>
<evidence type="ECO:0000256" key="7">
    <source>
        <dbReference type="ARBA" id="ARBA00022729"/>
    </source>
</evidence>
<dbReference type="GO" id="GO:0005509">
    <property type="term" value="F:calcium ion binding"/>
    <property type="evidence" value="ECO:0007669"/>
    <property type="project" value="InterPro"/>
</dbReference>
<dbReference type="InterPro" id="IPR001881">
    <property type="entry name" value="EGF-like_Ca-bd_dom"/>
</dbReference>
<dbReference type="SMART" id="SM00179">
    <property type="entry name" value="EGF_CA"/>
    <property type="match status" value="1"/>
</dbReference>
<sequence>MGLSFIFKKLALWQLKHNRVVKAAAGSIPYPFGTGDGCNISSNFFITCNTTFNPPKAFLTTSNIEILEISLDGYLRVSESIGYDCYNESGRTSYFDFWLKLSKFPISHTRNKFTAVGCDTYAYVNGSLGHTYSTGCLTFCDNIADVINGSCAGIGCCQTAIPKGVRNYHVTFNSSNHHSDVLGFNPCSYGFVVEDGAYNFSVSDLYNYSFRNKEFPVILDWTIGKQTCAEAKLDPETYACKENSDCIDPENGPGYLCNCLDGFQGNPYLSYSCQDIDECETLKPCNERGTCHNTPGSYNCSCPEGFEGDGWKNGTGCSKQHRQSFPILLVSLGIGISLLSSLLCSSWVYLGLKQRKLNKRKQQNFQQNGGILLLEQLSKHEECGVTAKIFTVEELKKATNNYHESGILGRGGQGTVYKGILPDGRSVAIKRSIIGDQSQVQQFVNEVIVLSQINHRNVVKLLGCCLETPVPFLVYEYARNGTLFDYLHNVDHVSVMSWEARLRMATEAAEALSYLHFAASPPIIHRDVKLTNILLDENYNAKVSDFGASRLVPSNKAQITTLVQGTLGYLDPEYFHSSQLTEKSDVYSFGVVLIELLSGLEVISFERPEHERNLTLYFVSVMKEERLLDIVDRRVLEDKNIEQLKEVANLARRCVRLKGEERPTMKEVASELEGLRAMEKHPWGIHDLQEEETEYLLNDSYISGIGYDGSTSFSMESDSMKKQAPLEISGAR</sequence>
<dbReference type="SMART" id="SM00220">
    <property type="entry name" value="S_TKc"/>
    <property type="match status" value="1"/>
</dbReference>
<evidence type="ECO:0000256" key="18">
    <source>
        <dbReference type="PROSITE-ProRule" id="PRU00076"/>
    </source>
</evidence>
<dbReference type="PROSITE" id="PS00108">
    <property type="entry name" value="PROTEIN_KINASE_ST"/>
    <property type="match status" value="1"/>
</dbReference>
<dbReference type="Proteomes" id="UP000325315">
    <property type="component" value="Unassembled WGS sequence"/>
</dbReference>
<dbReference type="GO" id="GO:0004674">
    <property type="term" value="F:protein serine/threonine kinase activity"/>
    <property type="evidence" value="ECO:0007669"/>
    <property type="project" value="UniProtKB-KW"/>
</dbReference>
<keyword evidence="9" id="KW-0547">Nucleotide-binding</keyword>
<keyword evidence="10 23" id="KW-0418">Kinase</keyword>
<evidence type="ECO:0000313" key="24">
    <source>
        <dbReference type="Proteomes" id="UP000325315"/>
    </source>
</evidence>
<dbReference type="InterPro" id="IPR018097">
    <property type="entry name" value="EGF_Ca-bd_CS"/>
</dbReference>
<evidence type="ECO:0000256" key="20">
    <source>
        <dbReference type="SAM" id="Phobius"/>
    </source>
</evidence>
<keyword evidence="8" id="KW-0677">Repeat</keyword>
<dbReference type="InterPro" id="IPR008271">
    <property type="entry name" value="Ser/Thr_kinase_AS"/>
</dbReference>
<dbReference type="Pfam" id="PF00069">
    <property type="entry name" value="Pkinase"/>
    <property type="match status" value="1"/>
</dbReference>
<dbReference type="SUPFAM" id="SSF57196">
    <property type="entry name" value="EGF/Laminin"/>
    <property type="match status" value="1"/>
</dbReference>
<comment type="subcellular location">
    <subcellularLocation>
        <location evidence="1">Membrane</location>
        <topology evidence="1">Single-pass type I membrane protein</topology>
    </subcellularLocation>
</comment>
<keyword evidence="14" id="KW-1015">Disulfide bond</keyword>
<evidence type="ECO:0000259" key="21">
    <source>
        <dbReference type="PROSITE" id="PS50011"/>
    </source>
</evidence>
<dbReference type="FunFam" id="2.10.25.10:FF:000038">
    <property type="entry name" value="Fibrillin 2"/>
    <property type="match status" value="1"/>
</dbReference>
<evidence type="ECO:0000256" key="2">
    <source>
        <dbReference type="ARBA" id="ARBA00022527"/>
    </source>
</evidence>
<organism evidence="23 24">
    <name type="scientific">Gossypium australe</name>
    <dbReference type="NCBI Taxonomy" id="47621"/>
    <lineage>
        <taxon>Eukaryota</taxon>
        <taxon>Viridiplantae</taxon>
        <taxon>Streptophyta</taxon>
        <taxon>Embryophyta</taxon>
        <taxon>Tracheophyta</taxon>
        <taxon>Spermatophyta</taxon>
        <taxon>Magnoliopsida</taxon>
        <taxon>eudicotyledons</taxon>
        <taxon>Gunneridae</taxon>
        <taxon>Pentapetalae</taxon>
        <taxon>rosids</taxon>
        <taxon>malvids</taxon>
        <taxon>Malvales</taxon>
        <taxon>Malvaceae</taxon>
        <taxon>Malvoideae</taxon>
        <taxon>Gossypium</taxon>
    </lineage>
</organism>
<keyword evidence="5" id="KW-0808">Transferase</keyword>
<dbReference type="FunFam" id="1.10.510.10:FF:000084">
    <property type="entry name" value="Wall-associated receptor kinase 2"/>
    <property type="match status" value="1"/>
</dbReference>
<feature type="domain" description="EGF-like" evidence="22">
    <location>
        <begin position="275"/>
        <end position="309"/>
    </location>
</feature>
<dbReference type="CDD" id="cd00054">
    <property type="entry name" value="EGF_CA"/>
    <property type="match status" value="1"/>
</dbReference>
<name>A0A5B6U7D7_9ROSI</name>
<dbReference type="PROSITE" id="PS50011">
    <property type="entry name" value="PROTEIN_KINASE_DOM"/>
    <property type="match status" value="1"/>
</dbReference>
<dbReference type="Gene3D" id="3.30.200.20">
    <property type="entry name" value="Phosphorylase Kinase, domain 1"/>
    <property type="match status" value="1"/>
</dbReference>
<evidence type="ECO:0000256" key="6">
    <source>
        <dbReference type="ARBA" id="ARBA00022692"/>
    </source>
</evidence>
<feature type="transmembrane region" description="Helical" evidence="20">
    <location>
        <begin position="327"/>
        <end position="352"/>
    </location>
</feature>
<dbReference type="PROSITE" id="PS01187">
    <property type="entry name" value="EGF_CA"/>
    <property type="match status" value="1"/>
</dbReference>
<evidence type="ECO:0000256" key="13">
    <source>
        <dbReference type="ARBA" id="ARBA00023136"/>
    </source>
</evidence>
<evidence type="ECO:0000259" key="22">
    <source>
        <dbReference type="PROSITE" id="PS50026"/>
    </source>
</evidence>
<comment type="function">
    <text evidence="17">Serine/threonine-protein kinase that may function as a signaling receptor of extracellular matrix component. Binding to pectin may have significance in the control of cell expansion, morphogenesis and development.</text>
</comment>
<evidence type="ECO:0000256" key="8">
    <source>
        <dbReference type="ARBA" id="ARBA00022737"/>
    </source>
</evidence>
<feature type="domain" description="Protein kinase" evidence="21">
    <location>
        <begin position="402"/>
        <end position="684"/>
    </location>
</feature>
<dbReference type="InterPro" id="IPR049883">
    <property type="entry name" value="NOTCH1_EGF-like"/>
</dbReference>
<evidence type="ECO:0000256" key="4">
    <source>
        <dbReference type="ARBA" id="ARBA00022553"/>
    </source>
</evidence>
<dbReference type="GO" id="GO:0005886">
    <property type="term" value="C:plasma membrane"/>
    <property type="evidence" value="ECO:0007669"/>
    <property type="project" value="TreeGrafter"/>
</dbReference>
<dbReference type="Gene3D" id="1.10.510.10">
    <property type="entry name" value="Transferase(Phosphotransferase) domain 1"/>
    <property type="match status" value="1"/>
</dbReference>